<evidence type="ECO:0000313" key="10">
    <source>
        <dbReference type="EMBL" id="GGE03183.1"/>
    </source>
</evidence>
<reference evidence="10" key="1">
    <citation type="journal article" date="2014" name="Int. J. Syst. Evol. Microbiol.">
        <title>Complete genome sequence of Corynebacterium casei LMG S-19264T (=DSM 44701T), isolated from a smear-ripened cheese.</title>
        <authorList>
            <consortium name="US DOE Joint Genome Institute (JGI-PGF)"/>
            <person name="Walter F."/>
            <person name="Albersmeier A."/>
            <person name="Kalinowski J."/>
            <person name="Ruckert C."/>
        </authorList>
    </citation>
    <scope>NUCLEOTIDE SEQUENCE</scope>
    <source>
        <strain evidence="10">CGMCC 1.15519</strain>
    </source>
</reference>
<evidence type="ECO:0000256" key="2">
    <source>
        <dbReference type="ARBA" id="ARBA00022598"/>
    </source>
</evidence>
<comment type="similarity">
    <text evidence="1">Belongs to the ATP-dependent AMP-binding enzyme family.</text>
</comment>
<dbReference type="PANTHER" id="PTHR43859:SF4">
    <property type="entry name" value="BUTANOATE--COA LIGASE AAE1-RELATED"/>
    <property type="match status" value="1"/>
</dbReference>
<dbReference type="Pfam" id="PF00501">
    <property type="entry name" value="AMP-binding"/>
    <property type="match status" value="1"/>
</dbReference>
<dbReference type="GO" id="GO:0016874">
    <property type="term" value="F:ligase activity"/>
    <property type="evidence" value="ECO:0007669"/>
    <property type="project" value="UniProtKB-KW"/>
</dbReference>
<keyword evidence="11" id="KW-1185">Reference proteome</keyword>
<dbReference type="InterPro" id="IPR045851">
    <property type="entry name" value="AMP-bd_C_sf"/>
</dbReference>
<dbReference type="InterPro" id="IPR025110">
    <property type="entry name" value="AMP-bd_C"/>
</dbReference>
<evidence type="ECO:0000256" key="1">
    <source>
        <dbReference type="ARBA" id="ARBA00006432"/>
    </source>
</evidence>
<dbReference type="PROSITE" id="PS00455">
    <property type="entry name" value="AMP_BINDING"/>
    <property type="match status" value="1"/>
</dbReference>
<dbReference type="FunFam" id="3.30.300.30:FF:000008">
    <property type="entry name" value="2,3-dihydroxybenzoate-AMP ligase"/>
    <property type="match status" value="1"/>
</dbReference>
<keyword evidence="3" id="KW-0276">Fatty acid metabolism</keyword>
<evidence type="ECO:0000259" key="9">
    <source>
        <dbReference type="Pfam" id="PF13193"/>
    </source>
</evidence>
<dbReference type="AlphaFoldDB" id="A0A916ZLE6"/>
<dbReference type="Pfam" id="PF13193">
    <property type="entry name" value="AMP-binding_C"/>
    <property type="match status" value="1"/>
</dbReference>
<feature type="domain" description="AMP-dependent synthetase/ligase" evidence="8">
    <location>
        <begin position="28"/>
        <end position="409"/>
    </location>
</feature>
<feature type="domain" description="AMP-binding enzyme C-terminal" evidence="9">
    <location>
        <begin position="459"/>
        <end position="533"/>
    </location>
</feature>
<dbReference type="GO" id="GO:0006631">
    <property type="term" value="P:fatty acid metabolic process"/>
    <property type="evidence" value="ECO:0007669"/>
    <property type="project" value="UniProtKB-KW"/>
</dbReference>
<dbReference type="Proteomes" id="UP000635071">
    <property type="component" value="Unassembled WGS sequence"/>
</dbReference>
<evidence type="ECO:0000256" key="7">
    <source>
        <dbReference type="ARBA" id="ARBA00067668"/>
    </source>
</evidence>
<dbReference type="Gene3D" id="3.40.50.12780">
    <property type="entry name" value="N-terminal domain of ligase-like"/>
    <property type="match status" value="1"/>
</dbReference>
<comment type="catalytic activity">
    <reaction evidence="5">
        <text>3-(methylsulfanyl)propanoate + ATP + CoA = 3-(methylsulfanyl)propanoyl-CoA + AMP + diphosphate</text>
        <dbReference type="Rhea" id="RHEA:43052"/>
        <dbReference type="ChEBI" id="CHEBI:30616"/>
        <dbReference type="ChEBI" id="CHEBI:33019"/>
        <dbReference type="ChEBI" id="CHEBI:49016"/>
        <dbReference type="ChEBI" id="CHEBI:57287"/>
        <dbReference type="ChEBI" id="CHEBI:82815"/>
        <dbReference type="ChEBI" id="CHEBI:456215"/>
        <dbReference type="EC" id="6.2.1.44"/>
    </reaction>
    <physiologicalReaction direction="left-to-right" evidence="5">
        <dbReference type="Rhea" id="RHEA:43053"/>
    </physiologicalReaction>
</comment>
<keyword evidence="4" id="KW-0443">Lipid metabolism</keyword>
<reference evidence="10" key="2">
    <citation type="submission" date="2020-09" db="EMBL/GenBank/DDBJ databases">
        <authorList>
            <person name="Sun Q."/>
            <person name="Zhou Y."/>
        </authorList>
    </citation>
    <scope>NUCLEOTIDE SEQUENCE</scope>
    <source>
        <strain evidence="10">CGMCC 1.15519</strain>
    </source>
</reference>
<dbReference type="InterPro" id="IPR020845">
    <property type="entry name" value="AMP-binding_CS"/>
</dbReference>
<gene>
    <name evidence="10" type="primary">alkK</name>
    <name evidence="10" type="ORF">GCM10011529_07020</name>
</gene>
<dbReference type="CDD" id="cd12119">
    <property type="entry name" value="ttLC_FACS_AlkK_like"/>
    <property type="match status" value="1"/>
</dbReference>
<evidence type="ECO:0000256" key="5">
    <source>
        <dbReference type="ARBA" id="ARBA00051915"/>
    </source>
</evidence>
<dbReference type="Gene3D" id="3.30.300.30">
    <property type="match status" value="1"/>
</dbReference>
<comment type="caution">
    <text evidence="10">The sequence shown here is derived from an EMBL/GenBank/DDBJ whole genome shotgun (WGS) entry which is preliminary data.</text>
</comment>
<sequence>MSATWQPGIGQAGNMQDWPLLVSTLVDHAARNHGRREVVSLTCEGGEHRSNWSEIRHRAMQVASALRTMGISVGDRVATLAWNTHRHVESWYGISGMGGVAHTINPRLFDDQIVYIANHAEDRVLFFDLTFVPLVERLAPRLTTIEHFVLLTDRAHMPVESPLDLLCYEDLLAAAPADEPWTIVDEKAPAGLCYTSGTTGNPKGVQYSHRSNVLHAMAACMTDTFGIGAQSAVLPIAPMYHANAWSIPYTAAACGAKLVMGGPHFDAPTLQKLIIDEDVDLALAVPTIWLGMLQHLEKHGGGLGKLERTCIGGSAVPRSMIEAFDKQGVRVMQLWGMTEMSPLGTVGTALPEVAAMGYDEQVGYRVKQGRGIYGVEMKIVGDDGAELARDGRAFGRLLVRGPWIVGSYFKGDGGNVLNAEGWFDTGDVATLCPLGYMQIVDRSKDVIKSGGEWISSIDLENAAVGAPGVAEAAVIGVPHPKWDERPLLLVREKEGATVSKQGVLDYLDGKIAKWWMPDEVLVVTDLPHTATGKLLKTELRERYKDFKFPGI</sequence>
<name>A0A916ZLE6_9SPHN</name>
<dbReference type="EC" id="6.2.1.44" evidence="6"/>
<keyword evidence="2" id="KW-0436">Ligase</keyword>
<evidence type="ECO:0000259" key="8">
    <source>
        <dbReference type="Pfam" id="PF00501"/>
    </source>
</evidence>
<protein>
    <recommendedName>
        <fullName evidence="7">3-methylmercaptopropionyl-CoA ligase</fullName>
        <ecNumber evidence="6">6.2.1.44</ecNumber>
    </recommendedName>
</protein>
<organism evidence="10 11">
    <name type="scientific">Sandarakinorhabdus glacialis</name>
    <dbReference type="NCBI Taxonomy" id="1614636"/>
    <lineage>
        <taxon>Bacteria</taxon>
        <taxon>Pseudomonadati</taxon>
        <taxon>Pseudomonadota</taxon>
        <taxon>Alphaproteobacteria</taxon>
        <taxon>Sphingomonadales</taxon>
        <taxon>Sphingosinicellaceae</taxon>
        <taxon>Sandarakinorhabdus</taxon>
    </lineage>
</organism>
<evidence type="ECO:0000256" key="6">
    <source>
        <dbReference type="ARBA" id="ARBA00066616"/>
    </source>
</evidence>
<dbReference type="SUPFAM" id="SSF56801">
    <property type="entry name" value="Acetyl-CoA synthetase-like"/>
    <property type="match status" value="1"/>
</dbReference>
<dbReference type="RefSeq" id="WP_243450536.1">
    <property type="nucleotide sequence ID" value="NZ_BMJM01000002.1"/>
</dbReference>
<dbReference type="NCBIfam" id="NF004674">
    <property type="entry name" value="PRK06018.1"/>
    <property type="match status" value="1"/>
</dbReference>
<accession>A0A916ZLE6</accession>
<dbReference type="InterPro" id="IPR042099">
    <property type="entry name" value="ANL_N_sf"/>
</dbReference>
<proteinExistence type="inferred from homology"/>
<evidence type="ECO:0000313" key="11">
    <source>
        <dbReference type="Proteomes" id="UP000635071"/>
    </source>
</evidence>
<dbReference type="InterPro" id="IPR000873">
    <property type="entry name" value="AMP-dep_synth/lig_dom"/>
</dbReference>
<evidence type="ECO:0000256" key="3">
    <source>
        <dbReference type="ARBA" id="ARBA00022832"/>
    </source>
</evidence>
<dbReference type="EMBL" id="BMJM01000002">
    <property type="protein sequence ID" value="GGE03183.1"/>
    <property type="molecule type" value="Genomic_DNA"/>
</dbReference>
<evidence type="ECO:0000256" key="4">
    <source>
        <dbReference type="ARBA" id="ARBA00023098"/>
    </source>
</evidence>
<dbReference type="PANTHER" id="PTHR43859">
    <property type="entry name" value="ACYL-ACTIVATING ENZYME"/>
    <property type="match status" value="1"/>
</dbReference>
<dbReference type="NCBIfam" id="NF004837">
    <property type="entry name" value="PRK06187.1"/>
    <property type="match status" value="1"/>
</dbReference>